<dbReference type="EMBL" id="JAMXFA010000030">
    <property type="protein sequence ID" value="MCT7979976.1"/>
    <property type="molecule type" value="Genomic_DNA"/>
</dbReference>
<keyword evidence="2" id="KW-1185">Reference proteome</keyword>
<dbReference type="Proteomes" id="UP001525961">
    <property type="component" value="Unassembled WGS sequence"/>
</dbReference>
<proteinExistence type="predicted"/>
<evidence type="ECO:0000313" key="1">
    <source>
        <dbReference type="EMBL" id="MCT7979976.1"/>
    </source>
</evidence>
<organism evidence="1 2">
    <name type="scientific">Laspinema olomoucense D3b</name>
    <dbReference type="NCBI Taxonomy" id="2953688"/>
    <lineage>
        <taxon>Bacteria</taxon>
        <taxon>Bacillati</taxon>
        <taxon>Cyanobacteriota</taxon>
        <taxon>Cyanophyceae</taxon>
        <taxon>Oscillatoriophycideae</taxon>
        <taxon>Oscillatoriales</taxon>
        <taxon>Laspinemataceae</taxon>
        <taxon>Laspinema</taxon>
        <taxon>Laspinema olomoucense</taxon>
    </lineage>
</organism>
<reference evidence="1 2" key="1">
    <citation type="journal article" date="2022" name="Front. Microbiol.">
        <title>High genomic differentiation and limited gene flow indicate recent cryptic speciation within the genus Laspinema (cyanobacteria).</title>
        <authorList>
            <person name="Stanojkovic A."/>
            <person name="Skoupy S."/>
            <person name="Skaloud P."/>
            <person name="Dvorak P."/>
        </authorList>
    </citation>
    <scope>NUCLEOTIDE SEQUENCE [LARGE SCALE GENOMIC DNA]</scope>
    <source>
        <strain evidence="1 2">D3b</strain>
    </source>
</reference>
<accession>A0ABT2NB97</accession>
<protein>
    <submittedName>
        <fullName evidence="1">DUF4258 domain-containing protein</fullName>
    </submittedName>
</protein>
<gene>
    <name evidence="1" type="ORF">NG792_19845</name>
</gene>
<evidence type="ECO:0000313" key="2">
    <source>
        <dbReference type="Proteomes" id="UP001525961"/>
    </source>
</evidence>
<sequence>MSSLLMERLTDYQGREVRLTDERLAHILLHPEMANMEKEIAVTLRNPEAVRKSRNDENAWLNYRYYLGTKVGDKWLCVVVKYTEADAFIVTAYLTDKQKKGEQVWP</sequence>
<comment type="caution">
    <text evidence="1">The sequence shown here is derived from an EMBL/GenBank/DDBJ whole genome shotgun (WGS) entry which is preliminary data.</text>
</comment>
<dbReference type="RefSeq" id="WP_261236560.1">
    <property type="nucleotide sequence ID" value="NZ_JAMXFA010000030.1"/>
</dbReference>
<name>A0ABT2NB97_9CYAN</name>